<comment type="function">
    <text evidence="3">Thiol-specific peroxidase that catalyzes the reduction of hydrogen peroxide and organic hydroperoxides to water and alcohols, respectively. Plays a role in cell protection against oxidative stress by detoxifying peroxides.</text>
</comment>
<dbReference type="EMBL" id="PQAP01000079">
    <property type="protein sequence ID" value="PWB72676.1"/>
    <property type="molecule type" value="Genomic_DNA"/>
</dbReference>
<dbReference type="SUPFAM" id="SSF52833">
    <property type="entry name" value="Thioredoxin-like"/>
    <property type="match status" value="1"/>
</dbReference>
<dbReference type="InterPro" id="IPR024706">
    <property type="entry name" value="Peroxiredoxin_AhpC-typ"/>
</dbReference>
<reference evidence="6 7" key="1">
    <citation type="journal article" date="2018" name="ISME J.">
        <title>A methanotrophic archaeon couples anaerobic oxidation of methane to Fe(III) reduction.</title>
        <authorList>
            <person name="Cai C."/>
            <person name="Leu A.O."/>
            <person name="Xie G.J."/>
            <person name="Guo J."/>
            <person name="Feng Y."/>
            <person name="Zhao J.X."/>
            <person name="Tyson G.W."/>
            <person name="Yuan Z."/>
            <person name="Hu S."/>
        </authorList>
    </citation>
    <scope>NUCLEOTIDE SEQUENCE [LARGE SCALE GENOMIC DNA]</scope>
    <source>
        <strain evidence="6">FeB_12</strain>
    </source>
</reference>
<dbReference type="InterPro" id="IPR013766">
    <property type="entry name" value="Thioredoxin_domain"/>
</dbReference>
<evidence type="ECO:0000259" key="5">
    <source>
        <dbReference type="PROSITE" id="PS51352"/>
    </source>
</evidence>
<organism evidence="6 7">
    <name type="scientific">candidate division GN15 bacterium</name>
    <dbReference type="NCBI Taxonomy" id="2072418"/>
    <lineage>
        <taxon>Bacteria</taxon>
        <taxon>candidate division GN15</taxon>
    </lineage>
</organism>
<dbReference type="InterPro" id="IPR036249">
    <property type="entry name" value="Thioredoxin-like_sf"/>
</dbReference>
<dbReference type="Pfam" id="PF00578">
    <property type="entry name" value="AhpC-TSA"/>
    <property type="match status" value="1"/>
</dbReference>
<feature type="domain" description="Thioredoxin" evidence="5">
    <location>
        <begin position="14"/>
        <end position="165"/>
    </location>
</feature>
<dbReference type="PANTHER" id="PTHR10681">
    <property type="entry name" value="THIOREDOXIN PEROXIDASE"/>
    <property type="match status" value="1"/>
</dbReference>
<accession>A0A855X778</accession>
<dbReference type="PROSITE" id="PS51352">
    <property type="entry name" value="THIOREDOXIN_2"/>
    <property type="match status" value="1"/>
</dbReference>
<feature type="active site" description="Cysteine sulfenic acid (-SOH) intermediate; for peroxidase activity" evidence="4">
    <location>
        <position position="57"/>
    </location>
</feature>
<evidence type="ECO:0000256" key="3">
    <source>
        <dbReference type="ARBA" id="ARBA00037420"/>
    </source>
</evidence>
<dbReference type="Proteomes" id="UP000250918">
    <property type="component" value="Unassembled WGS sequence"/>
</dbReference>
<evidence type="ECO:0000256" key="4">
    <source>
        <dbReference type="PIRSR" id="PIRSR000239-1"/>
    </source>
</evidence>
<evidence type="ECO:0000313" key="6">
    <source>
        <dbReference type="EMBL" id="PWB72676.1"/>
    </source>
</evidence>
<name>A0A855X778_9BACT</name>
<dbReference type="GO" id="GO:0008379">
    <property type="term" value="F:thioredoxin peroxidase activity"/>
    <property type="evidence" value="ECO:0007669"/>
    <property type="project" value="TreeGrafter"/>
</dbReference>
<dbReference type="GO" id="GO:0045454">
    <property type="term" value="P:cell redox homeostasis"/>
    <property type="evidence" value="ECO:0007669"/>
    <property type="project" value="TreeGrafter"/>
</dbReference>
<dbReference type="GO" id="GO:0042744">
    <property type="term" value="P:hydrogen peroxide catabolic process"/>
    <property type="evidence" value="ECO:0007669"/>
    <property type="project" value="TreeGrafter"/>
</dbReference>
<dbReference type="GO" id="GO:0006979">
    <property type="term" value="P:response to oxidative stress"/>
    <property type="evidence" value="ECO:0007669"/>
    <property type="project" value="TreeGrafter"/>
</dbReference>
<dbReference type="InterPro" id="IPR050217">
    <property type="entry name" value="Peroxiredoxin"/>
</dbReference>
<dbReference type="Gene3D" id="3.40.30.10">
    <property type="entry name" value="Glutaredoxin"/>
    <property type="match status" value="1"/>
</dbReference>
<dbReference type="GO" id="GO:0005829">
    <property type="term" value="C:cytosol"/>
    <property type="evidence" value="ECO:0007669"/>
    <property type="project" value="TreeGrafter"/>
</dbReference>
<evidence type="ECO:0000256" key="2">
    <source>
        <dbReference type="ARBA" id="ARBA00023002"/>
    </source>
</evidence>
<evidence type="ECO:0000313" key="7">
    <source>
        <dbReference type="Proteomes" id="UP000250918"/>
    </source>
</evidence>
<dbReference type="CDD" id="cd03018">
    <property type="entry name" value="PRX_AhpE_like"/>
    <property type="match status" value="1"/>
</dbReference>
<evidence type="ECO:0000256" key="1">
    <source>
        <dbReference type="ARBA" id="ARBA00009796"/>
    </source>
</evidence>
<dbReference type="PIRSF" id="PIRSF000239">
    <property type="entry name" value="AHPC"/>
    <property type="match status" value="1"/>
</dbReference>
<keyword evidence="2" id="KW-0560">Oxidoreductase</keyword>
<dbReference type="GO" id="GO:0033554">
    <property type="term" value="P:cellular response to stress"/>
    <property type="evidence" value="ECO:0007669"/>
    <property type="project" value="TreeGrafter"/>
</dbReference>
<comment type="similarity">
    <text evidence="1">Belongs to the peroxiredoxin family. AhpC/Prx1 subfamily.</text>
</comment>
<proteinExistence type="inferred from homology"/>
<dbReference type="AlphaFoldDB" id="A0A855X778"/>
<comment type="caution">
    <text evidence="6">The sequence shown here is derived from an EMBL/GenBank/DDBJ whole genome shotgun (WGS) entry which is preliminary data.</text>
</comment>
<sequence>MSSTETSTNYTRTLKVGDEAPDFTLPTHNEGRLNLKWYRGRKNVVLAFYPGDWTPVCTVQIPEYQGLLERFGDHNTQVLGISVDSVACHAAWAKSLGGISYPLMADYYPHGEIARRYGVLSDRGYAERVVFLIDKDGVIRYIDNVDLAKVPSTDRLFEELAKLNA</sequence>
<dbReference type="InterPro" id="IPR000866">
    <property type="entry name" value="AhpC/TSA"/>
</dbReference>
<dbReference type="PANTHER" id="PTHR10681:SF128">
    <property type="entry name" value="THIOREDOXIN-DEPENDENT PEROXIDE REDUCTASE, MITOCHONDRIAL"/>
    <property type="match status" value="1"/>
</dbReference>
<protein>
    <submittedName>
        <fullName evidence="6">Peroxiredoxin</fullName>
    </submittedName>
</protein>
<gene>
    <name evidence="6" type="ORF">C3F09_06290</name>
</gene>